<accession>A0A9P6NK01</accession>
<sequence>MLVGSTTITQAISDMHHHYCHQIILALNYIPHINLTCDGWTSPNHLSIFGVTVHFFNENFCPFRKNIADSFLQILKTFEITDRIYCITADYAPENLLGCMAHVINLAVKDGLRVFTAKLKPTNFEFLTDNPELEVQTLLEDMGGALGKVHGLGKKYNTAPQFAADI</sequence>
<dbReference type="GO" id="GO:0005634">
    <property type="term" value="C:nucleus"/>
    <property type="evidence" value="ECO:0007669"/>
    <property type="project" value="TreeGrafter"/>
</dbReference>
<dbReference type="GO" id="GO:0006357">
    <property type="term" value="P:regulation of transcription by RNA polymerase II"/>
    <property type="evidence" value="ECO:0007669"/>
    <property type="project" value="TreeGrafter"/>
</dbReference>
<dbReference type="PANTHER" id="PTHR46169:SF29">
    <property type="entry name" value="DNA REPLICATION-RELATED ELEMENT FACTOR, ISOFORM A"/>
    <property type="match status" value="1"/>
</dbReference>
<keyword evidence="2" id="KW-1185">Reference proteome</keyword>
<dbReference type="EMBL" id="MU167274">
    <property type="protein sequence ID" value="KAG0145549.1"/>
    <property type="molecule type" value="Genomic_DNA"/>
</dbReference>
<dbReference type="AlphaFoldDB" id="A0A9P6NK01"/>
<protein>
    <submittedName>
        <fullName evidence="1">Uncharacterized protein</fullName>
    </submittedName>
</protein>
<proteinExistence type="predicted"/>
<name>A0A9P6NK01_9BASI</name>
<organism evidence="1 2">
    <name type="scientific">Cronartium quercuum f. sp. fusiforme G11</name>
    <dbReference type="NCBI Taxonomy" id="708437"/>
    <lineage>
        <taxon>Eukaryota</taxon>
        <taxon>Fungi</taxon>
        <taxon>Dikarya</taxon>
        <taxon>Basidiomycota</taxon>
        <taxon>Pucciniomycotina</taxon>
        <taxon>Pucciniomycetes</taxon>
        <taxon>Pucciniales</taxon>
        <taxon>Coleosporiaceae</taxon>
        <taxon>Cronartium</taxon>
    </lineage>
</organism>
<comment type="caution">
    <text evidence="1">The sequence shown here is derived from an EMBL/GenBank/DDBJ whole genome shotgun (WGS) entry which is preliminary data.</text>
</comment>
<dbReference type="PANTHER" id="PTHR46169">
    <property type="entry name" value="DNA REPLICATION-RELATED ELEMENT FACTOR, ISOFORM A"/>
    <property type="match status" value="1"/>
</dbReference>
<dbReference type="SUPFAM" id="SSF53098">
    <property type="entry name" value="Ribonuclease H-like"/>
    <property type="match status" value="1"/>
</dbReference>
<dbReference type="InterPro" id="IPR052717">
    <property type="entry name" value="Vacuolar_transposase_reg"/>
</dbReference>
<dbReference type="Proteomes" id="UP000886653">
    <property type="component" value="Unassembled WGS sequence"/>
</dbReference>
<gene>
    <name evidence="1" type="ORF">CROQUDRAFT_658469</name>
</gene>
<reference evidence="1" key="1">
    <citation type="submission" date="2013-11" db="EMBL/GenBank/DDBJ databases">
        <title>Genome sequence of the fusiform rust pathogen reveals effectors for host alternation and coevolution with pine.</title>
        <authorList>
            <consortium name="DOE Joint Genome Institute"/>
            <person name="Smith K."/>
            <person name="Pendleton A."/>
            <person name="Kubisiak T."/>
            <person name="Anderson C."/>
            <person name="Salamov A."/>
            <person name="Aerts A."/>
            <person name="Riley R."/>
            <person name="Clum A."/>
            <person name="Lindquist E."/>
            <person name="Ence D."/>
            <person name="Campbell M."/>
            <person name="Kronenberg Z."/>
            <person name="Feau N."/>
            <person name="Dhillon B."/>
            <person name="Hamelin R."/>
            <person name="Burleigh J."/>
            <person name="Smith J."/>
            <person name="Yandell M."/>
            <person name="Nelson C."/>
            <person name="Grigoriev I."/>
            <person name="Davis J."/>
        </authorList>
    </citation>
    <scope>NUCLEOTIDE SEQUENCE</scope>
    <source>
        <strain evidence="1">G11</strain>
    </source>
</reference>
<dbReference type="InterPro" id="IPR012337">
    <property type="entry name" value="RNaseH-like_sf"/>
</dbReference>
<evidence type="ECO:0000313" key="2">
    <source>
        <dbReference type="Proteomes" id="UP000886653"/>
    </source>
</evidence>
<dbReference type="OrthoDB" id="2506030at2759"/>
<evidence type="ECO:0000313" key="1">
    <source>
        <dbReference type="EMBL" id="KAG0145549.1"/>
    </source>
</evidence>